<keyword evidence="2" id="KW-0805">Transcription regulation</keyword>
<dbReference type="AlphaFoldDB" id="A0A7W4UST3"/>
<reference evidence="6 7" key="1">
    <citation type="submission" date="2020-08" db="EMBL/GenBank/DDBJ databases">
        <title>Sequencing the genomes of 1000 actinobacteria strains.</title>
        <authorList>
            <person name="Klenk H.-P."/>
        </authorList>
    </citation>
    <scope>NUCLEOTIDE SEQUENCE [LARGE SCALE GENOMIC DNA]</scope>
    <source>
        <strain evidence="6 7">DSM 20146</strain>
    </source>
</reference>
<dbReference type="InterPro" id="IPR000847">
    <property type="entry name" value="LysR_HTH_N"/>
</dbReference>
<gene>
    <name evidence="6" type="ORF">FHX33_000361</name>
</gene>
<keyword evidence="7" id="KW-1185">Reference proteome</keyword>
<dbReference type="GO" id="GO:0003700">
    <property type="term" value="F:DNA-binding transcription factor activity"/>
    <property type="evidence" value="ECO:0007669"/>
    <property type="project" value="InterPro"/>
</dbReference>
<dbReference type="PROSITE" id="PS50931">
    <property type="entry name" value="HTH_LYSR"/>
    <property type="match status" value="1"/>
</dbReference>
<accession>A0A7W4UST3</accession>
<evidence type="ECO:0000313" key="6">
    <source>
        <dbReference type="EMBL" id="MBB2965629.1"/>
    </source>
</evidence>
<dbReference type="InterPro" id="IPR036390">
    <property type="entry name" value="WH_DNA-bd_sf"/>
</dbReference>
<dbReference type="PANTHER" id="PTHR30126:SF40">
    <property type="entry name" value="HTH-TYPE TRANSCRIPTIONAL REGULATOR GLTR"/>
    <property type="match status" value="1"/>
</dbReference>
<protein>
    <submittedName>
        <fullName evidence="6">DNA-binding transcriptional LysR family regulator</fullName>
    </submittedName>
</protein>
<dbReference type="PANTHER" id="PTHR30126">
    <property type="entry name" value="HTH-TYPE TRANSCRIPTIONAL REGULATOR"/>
    <property type="match status" value="1"/>
</dbReference>
<dbReference type="SUPFAM" id="SSF46785">
    <property type="entry name" value="Winged helix' DNA-binding domain"/>
    <property type="match status" value="1"/>
</dbReference>
<evidence type="ECO:0000256" key="1">
    <source>
        <dbReference type="ARBA" id="ARBA00009437"/>
    </source>
</evidence>
<dbReference type="Proteomes" id="UP000538196">
    <property type="component" value="Unassembled WGS sequence"/>
</dbReference>
<evidence type="ECO:0000256" key="4">
    <source>
        <dbReference type="ARBA" id="ARBA00023163"/>
    </source>
</evidence>
<organism evidence="6 7">
    <name type="scientific">Leifsonia aquatica</name>
    <name type="common">Corynebacterium aquaticum</name>
    <dbReference type="NCBI Taxonomy" id="144185"/>
    <lineage>
        <taxon>Bacteria</taxon>
        <taxon>Bacillati</taxon>
        <taxon>Actinomycetota</taxon>
        <taxon>Actinomycetes</taxon>
        <taxon>Micrococcales</taxon>
        <taxon>Microbacteriaceae</taxon>
        <taxon>Leifsonia</taxon>
    </lineage>
</organism>
<keyword evidence="4" id="KW-0804">Transcription</keyword>
<evidence type="ECO:0000256" key="3">
    <source>
        <dbReference type="ARBA" id="ARBA00023125"/>
    </source>
</evidence>
<dbReference type="EMBL" id="JACHVP010000001">
    <property type="protein sequence ID" value="MBB2965629.1"/>
    <property type="molecule type" value="Genomic_DNA"/>
</dbReference>
<dbReference type="InterPro" id="IPR036388">
    <property type="entry name" value="WH-like_DNA-bd_sf"/>
</dbReference>
<comment type="caution">
    <text evidence="6">The sequence shown here is derived from an EMBL/GenBank/DDBJ whole genome shotgun (WGS) entry which is preliminary data.</text>
</comment>
<evidence type="ECO:0000256" key="2">
    <source>
        <dbReference type="ARBA" id="ARBA00023015"/>
    </source>
</evidence>
<feature type="domain" description="HTH lysR-type" evidence="5">
    <location>
        <begin position="1"/>
        <end position="59"/>
    </location>
</feature>
<evidence type="ECO:0000259" key="5">
    <source>
        <dbReference type="PROSITE" id="PS50931"/>
    </source>
</evidence>
<dbReference type="RefSeq" id="WP_183428089.1">
    <property type="nucleotide sequence ID" value="NZ_JACHVP010000001.1"/>
</dbReference>
<evidence type="ECO:0000313" key="7">
    <source>
        <dbReference type="Proteomes" id="UP000538196"/>
    </source>
</evidence>
<dbReference type="GO" id="GO:0000976">
    <property type="term" value="F:transcription cis-regulatory region binding"/>
    <property type="evidence" value="ECO:0007669"/>
    <property type="project" value="TreeGrafter"/>
</dbReference>
<proteinExistence type="inferred from homology"/>
<dbReference type="Gene3D" id="1.10.10.10">
    <property type="entry name" value="Winged helix-like DNA-binding domain superfamily/Winged helix DNA-binding domain"/>
    <property type="match status" value="1"/>
</dbReference>
<dbReference type="PRINTS" id="PR00039">
    <property type="entry name" value="HTHLYSR"/>
</dbReference>
<dbReference type="Pfam" id="PF00126">
    <property type="entry name" value="HTH_1"/>
    <property type="match status" value="1"/>
</dbReference>
<sequence>MDLIAACRVLVEIGDRGSVTRAAAALEVAQSVASRRILALEGHLGSPLLERTARSAVLTPFARDLLPSARRLIRLADELELDAARARLRPVTVAVPVGCSTRELAVVDAAGRVAGLRLEFRADDPAHRAELAATRSVRLAVASVAPDAATWTADLGAAGRRAAGDALRLDELRPGRTARSRDDDAGARLRIGPEDDVPHIRDALVRAAFAVGLLPSQLPVDGSTTASLASVLADGDLLLCTEGEARELGLHWRRFIGFGVARGFALVGDSENDVATVVNAVGDELAAALGAHVRVSGDGMEADPDA</sequence>
<comment type="similarity">
    <text evidence="1">Belongs to the LysR transcriptional regulatory family.</text>
</comment>
<name>A0A7W4UST3_LEIAQ</name>
<keyword evidence="3 6" id="KW-0238">DNA-binding</keyword>